<dbReference type="InterPro" id="IPR017438">
    <property type="entry name" value="ATP-NAD_kinase_N"/>
</dbReference>
<evidence type="ECO:0000259" key="1">
    <source>
        <dbReference type="PROSITE" id="PS50146"/>
    </source>
</evidence>
<dbReference type="InterPro" id="IPR001206">
    <property type="entry name" value="Diacylglycerol_kinase_cat_dom"/>
</dbReference>
<feature type="domain" description="DAGKc" evidence="1">
    <location>
        <begin position="178"/>
        <end position="379"/>
    </location>
</feature>
<dbReference type="Gene3D" id="2.60.200.40">
    <property type="match status" value="1"/>
</dbReference>
<evidence type="ECO:0000313" key="2">
    <source>
        <dbReference type="EMBL" id="EFJ20506.1"/>
    </source>
</evidence>
<sequence>MNLAGAWNSLVELTPMEVQRYHSIQESILQDRVVENPSDSGDVLLESDLHLDHIGLVTVTLSERSLVWQSKSMEDKLESFSLSCFRLASLPHEFPLSEIYGVESFGWGPVRKFVGASAVHRLLKPVIRMHRFSIHSFQRLRNSRSKWLPRTYDFAHPELEVCHRWVKCLHNLLSKDHKRPKDLLVLINPYGGKGIASSKWAMVSPLFSRAGIKTKVVTTERAGHAYEMMYNATDDELKCHDGIVMVGGDGIFNEVINGLALKRHQASSVLTAHQISQLITSHRSQSPKAEEEAALLDESRLCSETGSSILSEPLLVHALSNSCKFAPLVPWLRFGIIPAGSTDTIVVSTTGTRDPVTAALHIILGDSMPLDIVRLTGWKESKQPEAPVIRYAASFSGYGFYGDVARESESLRWMGPSRYDYAGTKVFMRHRKYEAEVSYLDVPNVSQSICCVHCRVCAKEHSLPEDVGQLLWITKRAFFHSVGAAIMSCRNDKAPDGVVAHAHLADGLLHLVLVKQCSRPAYLMHLIQLTRRGGNPLGLDFIELHKTPLFTFVAHGDESVWNVDGEILAANKLGGQVFRGLINFFALGPEEQ</sequence>
<dbReference type="PANTHER" id="PTHR12358">
    <property type="entry name" value="SPHINGOSINE KINASE"/>
    <property type="match status" value="1"/>
</dbReference>
<dbReference type="PANTHER" id="PTHR12358:SF6">
    <property type="entry name" value="CERAMIDE KINASE"/>
    <property type="match status" value="1"/>
</dbReference>
<dbReference type="EMBL" id="GL377602">
    <property type="protein sequence ID" value="EFJ20506.1"/>
    <property type="molecule type" value="Genomic_DNA"/>
</dbReference>
<dbReference type="OrthoDB" id="530923at2759"/>
<dbReference type="Pfam" id="PF19280">
    <property type="entry name" value="CERK_C"/>
    <property type="match status" value="1"/>
</dbReference>
<gene>
    <name evidence="2" type="ORF">SELMODRAFT_443859</name>
</gene>
<dbReference type="InterPro" id="IPR016064">
    <property type="entry name" value="NAD/diacylglycerol_kinase_sf"/>
</dbReference>
<accession>D8S4Y3</accession>
<dbReference type="Gramene" id="EFJ20506">
    <property type="protein sequence ID" value="EFJ20506"/>
    <property type="gene ID" value="SELMODRAFT_443859"/>
</dbReference>
<dbReference type="InParanoid" id="D8S4Y3"/>
<dbReference type="GO" id="GO:0016020">
    <property type="term" value="C:membrane"/>
    <property type="evidence" value="ECO:0007669"/>
    <property type="project" value="GOC"/>
</dbReference>
<dbReference type="InterPro" id="IPR050187">
    <property type="entry name" value="Lipid_Phosphate_FormReg"/>
</dbReference>
<dbReference type="Gene3D" id="3.40.50.10330">
    <property type="entry name" value="Probable inorganic polyphosphate/atp-NAD kinase, domain 1"/>
    <property type="match status" value="1"/>
</dbReference>
<dbReference type="STRING" id="88036.D8S4Y3"/>
<dbReference type="PROSITE" id="PS50146">
    <property type="entry name" value="DAGK"/>
    <property type="match status" value="1"/>
</dbReference>
<dbReference type="AlphaFoldDB" id="D8S4Y3"/>
<dbReference type="SUPFAM" id="SSF111331">
    <property type="entry name" value="NAD kinase/diacylglycerol kinase-like"/>
    <property type="match status" value="1"/>
</dbReference>
<dbReference type="Pfam" id="PF25382">
    <property type="entry name" value="PH_CERK"/>
    <property type="match status" value="1"/>
</dbReference>
<dbReference type="GO" id="GO:0001729">
    <property type="term" value="F:ceramide kinase activity"/>
    <property type="evidence" value="ECO:0000318"/>
    <property type="project" value="GO_Central"/>
</dbReference>
<organism evidence="3">
    <name type="scientific">Selaginella moellendorffii</name>
    <name type="common">Spikemoss</name>
    <dbReference type="NCBI Taxonomy" id="88036"/>
    <lineage>
        <taxon>Eukaryota</taxon>
        <taxon>Viridiplantae</taxon>
        <taxon>Streptophyta</taxon>
        <taxon>Embryophyta</taxon>
        <taxon>Tracheophyta</taxon>
        <taxon>Lycopodiopsida</taxon>
        <taxon>Selaginellales</taxon>
        <taxon>Selaginellaceae</taxon>
        <taxon>Selaginella</taxon>
    </lineage>
</organism>
<protein>
    <recommendedName>
        <fullName evidence="1">DAGKc domain-containing protein</fullName>
    </recommendedName>
</protein>
<keyword evidence="3" id="KW-1185">Reference proteome</keyword>
<dbReference type="OMA" id="HHRWKWA"/>
<dbReference type="GO" id="GO:0006672">
    <property type="term" value="P:ceramide metabolic process"/>
    <property type="evidence" value="ECO:0000318"/>
    <property type="project" value="GO_Central"/>
</dbReference>
<name>D8S4Y3_SELML</name>
<dbReference type="HOGENOM" id="CLU_013399_2_2_1"/>
<dbReference type="KEGG" id="smo:SELMODRAFT_443859"/>
<dbReference type="FunCoup" id="D8S4Y3">
    <property type="interactions" value="2642"/>
</dbReference>
<dbReference type="Pfam" id="PF00781">
    <property type="entry name" value="DAGK_cat"/>
    <property type="match status" value="1"/>
</dbReference>
<reference evidence="2 3" key="1">
    <citation type="journal article" date="2011" name="Science">
        <title>The Selaginella genome identifies genetic changes associated with the evolution of vascular plants.</title>
        <authorList>
            <person name="Banks J.A."/>
            <person name="Nishiyama T."/>
            <person name="Hasebe M."/>
            <person name="Bowman J.L."/>
            <person name="Gribskov M."/>
            <person name="dePamphilis C."/>
            <person name="Albert V.A."/>
            <person name="Aono N."/>
            <person name="Aoyama T."/>
            <person name="Ambrose B.A."/>
            <person name="Ashton N.W."/>
            <person name="Axtell M.J."/>
            <person name="Barker E."/>
            <person name="Barker M.S."/>
            <person name="Bennetzen J.L."/>
            <person name="Bonawitz N.D."/>
            <person name="Chapple C."/>
            <person name="Cheng C."/>
            <person name="Correa L.G."/>
            <person name="Dacre M."/>
            <person name="DeBarry J."/>
            <person name="Dreyer I."/>
            <person name="Elias M."/>
            <person name="Engstrom E.M."/>
            <person name="Estelle M."/>
            <person name="Feng L."/>
            <person name="Finet C."/>
            <person name="Floyd S.K."/>
            <person name="Frommer W.B."/>
            <person name="Fujita T."/>
            <person name="Gramzow L."/>
            <person name="Gutensohn M."/>
            <person name="Harholt J."/>
            <person name="Hattori M."/>
            <person name="Heyl A."/>
            <person name="Hirai T."/>
            <person name="Hiwatashi Y."/>
            <person name="Ishikawa M."/>
            <person name="Iwata M."/>
            <person name="Karol K.G."/>
            <person name="Koehler B."/>
            <person name="Kolukisaoglu U."/>
            <person name="Kubo M."/>
            <person name="Kurata T."/>
            <person name="Lalonde S."/>
            <person name="Li K."/>
            <person name="Li Y."/>
            <person name="Litt A."/>
            <person name="Lyons E."/>
            <person name="Manning G."/>
            <person name="Maruyama T."/>
            <person name="Michael T.P."/>
            <person name="Mikami K."/>
            <person name="Miyazaki S."/>
            <person name="Morinaga S."/>
            <person name="Murata T."/>
            <person name="Mueller-Roeber B."/>
            <person name="Nelson D.R."/>
            <person name="Obara M."/>
            <person name="Oguri Y."/>
            <person name="Olmstead R.G."/>
            <person name="Onodera N."/>
            <person name="Petersen B.L."/>
            <person name="Pils B."/>
            <person name="Prigge M."/>
            <person name="Rensing S.A."/>
            <person name="Riano-Pachon D.M."/>
            <person name="Roberts A.W."/>
            <person name="Sato Y."/>
            <person name="Scheller H.V."/>
            <person name="Schulz B."/>
            <person name="Schulz C."/>
            <person name="Shakirov E.V."/>
            <person name="Shibagaki N."/>
            <person name="Shinohara N."/>
            <person name="Shippen D.E."/>
            <person name="Soerensen I."/>
            <person name="Sotooka R."/>
            <person name="Sugimoto N."/>
            <person name="Sugita M."/>
            <person name="Sumikawa N."/>
            <person name="Tanurdzic M."/>
            <person name="Theissen G."/>
            <person name="Ulvskov P."/>
            <person name="Wakazuki S."/>
            <person name="Weng J.K."/>
            <person name="Willats W.W."/>
            <person name="Wipf D."/>
            <person name="Wolf P.G."/>
            <person name="Yang L."/>
            <person name="Zimmer A.D."/>
            <person name="Zhu Q."/>
            <person name="Mitros T."/>
            <person name="Hellsten U."/>
            <person name="Loque D."/>
            <person name="Otillar R."/>
            <person name="Salamov A."/>
            <person name="Schmutz J."/>
            <person name="Shapiro H."/>
            <person name="Lindquist E."/>
            <person name="Lucas S."/>
            <person name="Rokhsar D."/>
            <person name="Grigoriev I.V."/>
        </authorList>
    </citation>
    <scope>NUCLEOTIDE SEQUENCE [LARGE SCALE GENOMIC DNA]</scope>
</reference>
<dbReference type="Proteomes" id="UP000001514">
    <property type="component" value="Unassembled WGS sequence"/>
</dbReference>
<dbReference type="eggNOG" id="KOG1115">
    <property type="taxonomic scope" value="Eukaryota"/>
</dbReference>
<dbReference type="InterPro" id="IPR057465">
    <property type="entry name" value="CERK_PH"/>
</dbReference>
<evidence type="ECO:0000313" key="3">
    <source>
        <dbReference type="Proteomes" id="UP000001514"/>
    </source>
</evidence>
<proteinExistence type="predicted"/>
<dbReference type="InterPro" id="IPR045363">
    <property type="entry name" value="CERK_C"/>
</dbReference>